<dbReference type="STRING" id="990268.JCM19235_4846"/>
<gene>
    <name evidence="6" type="ORF">JCM19235_4846</name>
</gene>
<name>A0A090S4C5_9VIBR</name>
<reference evidence="6 7" key="2">
    <citation type="submission" date="2014-09" db="EMBL/GenBank/DDBJ databases">
        <authorList>
            <consortium name="NBRP consortium"/>
            <person name="Sawabe T."/>
            <person name="Meirelles P."/>
            <person name="Nakanishi M."/>
            <person name="Sayaka M."/>
            <person name="Hattori M."/>
            <person name="Ohkuma M."/>
        </authorList>
    </citation>
    <scope>NUCLEOTIDE SEQUENCE [LARGE SCALE GENOMIC DNA]</scope>
    <source>
        <strain evidence="7">JCM19235</strain>
    </source>
</reference>
<comment type="caution">
    <text evidence="6">The sequence shown here is derived from an EMBL/GenBank/DDBJ whole genome shotgun (WGS) entry which is preliminary data.</text>
</comment>
<evidence type="ECO:0000313" key="6">
    <source>
        <dbReference type="EMBL" id="GAL21364.1"/>
    </source>
</evidence>
<dbReference type="OrthoDB" id="9793058at2"/>
<protein>
    <submittedName>
        <fullName evidence="6">Arsenical resistance operon repressor</fullName>
    </submittedName>
</protein>
<proteinExistence type="predicted"/>
<feature type="domain" description="HTH arsR-type" evidence="5">
    <location>
        <begin position="1"/>
        <end position="89"/>
    </location>
</feature>
<keyword evidence="4" id="KW-0804">Transcription</keyword>
<dbReference type="GO" id="GO:0046685">
    <property type="term" value="P:response to arsenic-containing substance"/>
    <property type="evidence" value="ECO:0007669"/>
    <property type="project" value="UniProtKB-KW"/>
</dbReference>
<dbReference type="PROSITE" id="PS50987">
    <property type="entry name" value="HTH_ARSR_2"/>
    <property type="match status" value="1"/>
</dbReference>
<dbReference type="InterPro" id="IPR036388">
    <property type="entry name" value="WH-like_DNA-bd_sf"/>
</dbReference>
<organism evidence="6 7">
    <name type="scientific">Vibrio maritimus</name>
    <dbReference type="NCBI Taxonomy" id="990268"/>
    <lineage>
        <taxon>Bacteria</taxon>
        <taxon>Pseudomonadati</taxon>
        <taxon>Pseudomonadota</taxon>
        <taxon>Gammaproteobacteria</taxon>
        <taxon>Vibrionales</taxon>
        <taxon>Vibrionaceae</taxon>
        <taxon>Vibrio</taxon>
    </lineage>
</organism>
<keyword evidence="1" id="KW-0059">Arsenical resistance</keyword>
<dbReference type="InterPro" id="IPR001845">
    <property type="entry name" value="HTH_ArsR_DNA-bd_dom"/>
</dbReference>
<dbReference type="GO" id="GO:0003700">
    <property type="term" value="F:DNA-binding transcription factor activity"/>
    <property type="evidence" value="ECO:0007669"/>
    <property type="project" value="InterPro"/>
</dbReference>
<dbReference type="AlphaFoldDB" id="A0A090S4C5"/>
<dbReference type="PROSITE" id="PS00846">
    <property type="entry name" value="HTH_ARSR_1"/>
    <property type="match status" value="1"/>
</dbReference>
<dbReference type="SMART" id="SM00418">
    <property type="entry name" value="HTH_ARSR"/>
    <property type="match status" value="1"/>
</dbReference>
<dbReference type="InterPro" id="IPR036390">
    <property type="entry name" value="WH_DNA-bd_sf"/>
</dbReference>
<evidence type="ECO:0000256" key="3">
    <source>
        <dbReference type="ARBA" id="ARBA00023125"/>
    </source>
</evidence>
<dbReference type="Pfam" id="PF01022">
    <property type="entry name" value="HTH_5"/>
    <property type="match status" value="1"/>
</dbReference>
<keyword evidence="2" id="KW-0805">Transcription regulation</keyword>
<dbReference type="CDD" id="cd00090">
    <property type="entry name" value="HTH_ARSR"/>
    <property type="match status" value="1"/>
</dbReference>
<evidence type="ECO:0000313" key="7">
    <source>
        <dbReference type="Proteomes" id="UP000029228"/>
    </source>
</evidence>
<dbReference type="PRINTS" id="PR00778">
    <property type="entry name" value="HTHARSR"/>
</dbReference>
<evidence type="ECO:0000256" key="2">
    <source>
        <dbReference type="ARBA" id="ARBA00023015"/>
    </source>
</evidence>
<dbReference type="InterPro" id="IPR018334">
    <property type="entry name" value="ArsR_HTH"/>
</dbReference>
<evidence type="ECO:0000256" key="1">
    <source>
        <dbReference type="ARBA" id="ARBA00022849"/>
    </source>
</evidence>
<keyword evidence="3" id="KW-0238">DNA-binding</keyword>
<dbReference type="EMBL" id="BBMR01000008">
    <property type="protein sequence ID" value="GAL21364.1"/>
    <property type="molecule type" value="Genomic_DNA"/>
</dbReference>
<dbReference type="Gene3D" id="1.10.10.10">
    <property type="entry name" value="Winged helix-like DNA-binding domain superfamily/Winged helix DNA-binding domain"/>
    <property type="match status" value="1"/>
</dbReference>
<dbReference type="Proteomes" id="UP000029228">
    <property type="component" value="Unassembled WGS sequence"/>
</dbReference>
<dbReference type="GO" id="GO:0003677">
    <property type="term" value="F:DNA binding"/>
    <property type="evidence" value="ECO:0007669"/>
    <property type="project" value="UniProtKB-KW"/>
</dbReference>
<sequence>MLPHEFFKLMSDETRIRTLLWVSANGSVCVNDLVEALSESQPKVSRHLAMLRQAGVLKDTRQGQHVFYSLAEGLPGWLYRTLKGLEQSNCLQSAYQLNFNELVSSSNDA</sequence>
<evidence type="ECO:0000256" key="4">
    <source>
        <dbReference type="ARBA" id="ARBA00023163"/>
    </source>
</evidence>
<dbReference type="PANTHER" id="PTHR33154">
    <property type="entry name" value="TRANSCRIPTIONAL REGULATOR, ARSR FAMILY"/>
    <property type="match status" value="1"/>
</dbReference>
<dbReference type="NCBIfam" id="NF033788">
    <property type="entry name" value="HTH_metalloreg"/>
    <property type="match status" value="1"/>
</dbReference>
<dbReference type="InterPro" id="IPR011991">
    <property type="entry name" value="ArsR-like_HTH"/>
</dbReference>
<accession>A0A090S4C5</accession>
<dbReference type="SUPFAM" id="SSF46785">
    <property type="entry name" value="Winged helix' DNA-binding domain"/>
    <property type="match status" value="1"/>
</dbReference>
<reference evidence="6 7" key="1">
    <citation type="submission" date="2014-09" db="EMBL/GenBank/DDBJ databases">
        <title>Vibrio maritimus JCM 19235. (C45) whole genome shotgun sequence.</title>
        <authorList>
            <person name="Sawabe T."/>
            <person name="Meirelles P."/>
            <person name="Nakanishi M."/>
            <person name="Sayaka M."/>
            <person name="Hattori M."/>
            <person name="Ohkuma M."/>
        </authorList>
    </citation>
    <scope>NUCLEOTIDE SEQUENCE [LARGE SCALE GENOMIC DNA]</scope>
    <source>
        <strain evidence="7">JCM19235</strain>
    </source>
</reference>
<dbReference type="PANTHER" id="PTHR33154:SF18">
    <property type="entry name" value="ARSENICAL RESISTANCE OPERON REPRESSOR"/>
    <property type="match status" value="1"/>
</dbReference>
<evidence type="ECO:0000259" key="5">
    <source>
        <dbReference type="PROSITE" id="PS50987"/>
    </source>
</evidence>
<dbReference type="InterPro" id="IPR051081">
    <property type="entry name" value="HTH_MetalResp_TranReg"/>
</dbReference>
<keyword evidence="7" id="KW-1185">Reference proteome</keyword>